<keyword evidence="2" id="KW-1185">Reference proteome</keyword>
<accession>A0ABD6BNJ1</accession>
<protein>
    <submittedName>
        <fullName evidence="1">Uncharacterized protein</fullName>
    </submittedName>
</protein>
<dbReference type="EMBL" id="JBHUCZ010000001">
    <property type="protein sequence ID" value="MFD1566171.1"/>
    <property type="molecule type" value="Genomic_DNA"/>
</dbReference>
<reference evidence="1 2" key="1">
    <citation type="journal article" date="2019" name="Int. J. Syst. Evol. Microbiol.">
        <title>The Global Catalogue of Microorganisms (GCM) 10K type strain sequencing project: providing services to taxonomists for standard genome sequencing and annotation.</title>
        <authorList>
            <consortium name="The Broad Institute Genomics Platform"/>
            <consortium name="The Broad Institute Genome Sequencing Center for Infectious Disease"/>
            <person name="Wu L."/>
            <person name="Ma J."/>
        </authorList>
    </citation>
    <scope>NUCLEOTIDE SEQUENCE [LARGE SCALE GENOMIC DNA]</scope>
    <source>
        <strain evidence="1 2">CGMCC 1.12859</strain>
    </source>
</reference>
<dbReference type="PROSITE" id="PS51257">
    <property type="entry name" value="PROKAR_LIPOPROTEIN"/>
    <property type="match status" value="1"/>
</dbReference>
<gene>
    <name evidence="1" type="ORF">ACFSAU_01580</name>
</gene>
<dbReference type="RefSeq" id="WP_345781113.1">
    <property type="nucleotide sequence ID" value="NZ_JANHGR010000001.1"/>
</dbReference>
<comment type="caution">
    <text evidence="1">The sequence shown here is derived from an EMBL/GenBank/DDBJ whole genome shotgun (WGS) entry which is preliminary data.</text>
</comment>
<evidence type="ECO:0000313" key="2">
    <source>
        <dbReference type="Proteomes" id="UP001597139"/>
    </source>
</evidence>
<sequence>MLRAGGGVAAGVGLAGCSSGPKPVEFRILDVELLNTHEEPHSGTLLVVEDGEPIYRSTIDADGAEDPQAGGGLFEGLPTEPGRYELYGWHQNAASDEWAHLSFDAGSLPADGVPCVDVILMIEPGREAGVRSFFLRSLGCDE</sequence>
<proteinExistence type="predicted"/>
<dbReference type="AlphaFoldDB" id="A0ABD6BNJ1"/>
<name>A0ABD6BNJ1_9EURY</name>
<organism evidence="1 2">
    <name type="scientific">Halolamina litorea</name>
    <dbReference type="NCBI Taxonomy" id="1515593"/>
    <lineage>
        <taxon>Archaea</taxon>
        <taxon>Methanobacteriati</taxon>
        <taxon>Methanobacteriota</taxon>
        <taxon>Stenosarchaea group</taxon>
        <taxon>Halobacteria</taxon>
        <taxon>Halobacteriales</taxon>
        <taxon>Haloferacaceae</taxon>
    </lineage>
</organism>
<dbReference type="Proteomes" id="UP001597139">
    <property type="component" value="Unassembled WGS sequence"/>
</dbReference>
<evidence type="ECO:0000313" key="1">
    <source>
        <dbReference type="EMBL" id="MFD1566171.1"/>
    </source>
</evidence>